<dbReference type="EMBL" id="JAUEMJ010000001">
    <property type="protein sequence ID" value="MDN3239111.1"/>
    <property type="molecule type" value="Genomic_DNA"/>
</dbReference>
<name>A0ABT7YPT2_9ACTN</name>
<keyword evidence="1" id="KW-0732">Signal</keyword>
<evidence type="ECO:0000256" key="1">
    <source>
        <dbReference type="SAM" id="SignalP"/>
    </source>
</evidence>
<comment type="caution">
    <text evidence="3">The sequence shown here is derived from an EMBL/GenBank/DDBJ whole genome shotgun (WGS) entry which is preliminary data.</text>
</comment>
<evidence type="ECO:0000313" key="3">
    <source>
        <dbReference type="EMBL" id="MDN3240273.1"/>
    </source>
</evidence>
<dbReference type="SUPFAM" id="SSF89372">
    <property type="entry name" value="Fucose-specific lectin"/>
    <property type="match status" value="2"/>
</dbReference>
<reference evidence="3" key="1">
    <citation type="submission" date="2023-06" db="EMBL/GenBank/DDBJ databases">
        <title>Gycomyces niveus sp.nov., a novel actinomycete isolated from soil in Shouguang.</title>
        <authorList>
            <person name="Yang X."/>
            <person name="Zhao J."/>
        </authorList>
    </citation>
    <scope>NUCLEOTIDE SEQUENCE</scope>
    <source>
        <strain evidence="3">NEAU C2</strain>
    </source>
</reference>
<dbReference type="PROSITE" id="PS51318">
    <property type="entry name" value="TAT"/>
    <property type="match status" value="1"/>
</dbReference>
<evidence type="ECO:0000313" key="2">
    <source>
        <dbReference type="EMBL" id="MDN3239111.1"/>
    </source>
</evidence>
<feature type="signal peptide" evidence="1">
    <location>
        <begin position="1"/>
        <end position="36"/>
    </location>
</feature>
<sequence length="341" mass="35310">MASLDRRTFTRSLLAVPAAALAGASLGALAPAAASAAPADWDAQYVAGAGGQPLQHRTRSGADGKWTPSWNPVDGAHAYNVSCVGMFNGLNVVAANINEAPSHVIRAADGTWSDFTPIPSTSAPAGTPNIAVTARSNTLHVFAATYGTATLYSTTRDKDGNWSPRWSAVKSFTGVTNLATTRVDSAIATAVTTDEDKLHLSFQASDGTWGGWGNVGNAAGEIGGFYNVALAGVGGQLHVFALSQTRGGIFHAIRRADGSWRQFTTLSVFTDKRPSRFCAANVGGEIHVGIIDTTASNNQVIRYSVRRTDGSWLPIGTTSGSSSGFAGQPGTVAVGATERVL</sequence>
<accession>A0ABT7YPT2</accession>
<feature type="chain" id="PRO_5045032386" evidence="1">
    <location>
        <begin position="37"/>
        <end position="341"/>
    </location>
</feature>
<protein>
    <submittedName>
        <fullName evidence="3">Uncharacterized protein</fullName>
    </submittedName>
</protein>
<organism evidence="3 4">
    <name type="scientific">Glycomyces tritici</name>
    <dbReference type="NCBI Taxonomy" id="2665176"/>
    <lineage>
        <taxon>Bacteria</taxon>
        <taxon>Bacillati</taxon>
        <taxon>Actinomycetota</taxon>
        <taxon>Actinomycetes</taxon>
        <taxon>Glycomycetales</taxon>
        <taxon>Glycomycetaceae</taxon>
        <taxon>Glycomyces</taxon>
    </lineage>
</organism>
<evidence type="ECO:0000313" key="4">
    <source>
        <dbReference type="Proteomes" id="UP001171902"/>
    </source>
</evidence>
<proteinExistence type="predicted"/>
<dbReference type="Proteomes" id="UP001171902">
    <property type="component" value="Unassembled WGS sequence"/>
</dbReference>
<gene>
    <name evidence="2" type="ORF">QWI33_05210</name>
    <name evidence="3" type="ORF">QWI33_11110</name>
</gene>
<dbReference type="RefSeq" id="WP_289955582.1">
    <property type="nucleotide sequence ID" value="NZ_JAUEMJ010000001.1"/>
</dbReference>
<keyword evidence="4" id="KW-1185">Reference proteome</keyword>
<dbReference type="EMBL" id="JAUEMJ010000003">
    <property type="protein sequence ID" value="MDN3240273.1"/>
    <property type="molecule type" value="Genomic_DNA"/>
</dbReference>
<dbReference type="InterPro" id="IPR006311">
    <property type="entry name" value="TAT_signal"/>
</dbReference>